<evidence type="ECO:0000313" key="3">
    <source>
        <dbReference type="EnsemblPlants" id="OGLUM06G06600.1"/>
    </source>
</evidence>
<proteinExistence type="predicted"/>
<dbReference type="AlphaFoldDB" id="A0A0E0A6B5"/>
<sequence>MEGSRKVSRMNPPSGWRCRSSMATTSAAVFFSELVAAMDSSSSSSSLSLSLSLSLLLRLQYRFFGLIWAVHPRRCARNQRSGFVHERVNPARAETNTNPTRPPPPHATPRHAAPPRRLAAPRRAARPPPATMSLAATFVFLLVSALQMLDQVLDLVKKRGSITDDQLKLRLEITQILKEASALSTPSTFAQAAKLKRLAAAKEKELAKLQQQDIKGKQSLYNQYGRVMLFSKVLIYGLLILWFWSAPVTTVPKHLLQPFGRMFSWRGVDAATGRVVVLAIPPVHTAHHPA</sequence>
<dbReference type="STRING" id="40148.A0A0E0A6B5"/>
<organism evidence="3">
    <name type="scientific">Oryza glumipatula</name>
    <dbReference type="NCBI Taxonomy" id="40148"/>
    <lineage>
        <taxon>Eukaryota</taxon>
        <taxon>Viridiplantae</taxon>
        <taxon>Streptophyta</taxon>
        <taxon>Embryophyta</taxon>
        <taxon>Tracheophyta</taxon>
        <taxon>Spermatophyta</taxon>
        <taxon>Magnoliopsida</taxon>
        <taxon>Liliopsida</taxon>
        <taxon>Poales</taxon>
        <taxon>Poaceae</taxon>
        <taxon>BOP clade</taxon>
        <taxon>Oryzoideae</taxon>
        <taxon>Oryzeae</taxon>
        <taxon>Oryzinae</taxon>
        <taxon>Oryza</taxon>
    </lineage>
</organism>
<dbReference type="Gramene" id="OGLUM06G06600.1">
    <property type="protein sequence ID" value="OGLUM06G06600.1"/>
    <property type="gene ID" value="OGLUM06G06600"/>
</dbReference>
<accession>A0A0E0A6B5</accession>
<dbReference type="InterPro" id="IPR028945">
    <property type="entry name" value="Get1"/>
</dbReference>
<dbReference type="GO" id="GO:0071816">
    <property type="term" value="P:tail-anchored membrane protein insertion into ER membrane"/>
    <property type="evidence" value="ECO:0007669"/>
    <property type="project" value="InterPro"/>
</dbReference>
<keyword evidence="4" id="KW-1185">Reference proteome</keyword>
<dbReference type="eggNOG" id="ENOG502RZ1V">
    <property type="taxonomic scope" value="Eukaryota"/>
</dbReference>
<dbReference type="Pfam" id="PF04420">
    <property type="entry name" value="CHD5"/>
    <property type="match status" value="1"/>
</dbReference>
<feature type="transmembrane region" description="Helical" evidence="2">
    <location>
        <begin position="233"/>
        <end position="256"/>
    </location>
</feature>
<dbReference type="Proteomes" id="UP000026961">
    <property type="component" value="Chromosome 6"/>
</dbReference>
<protein>
    <submittedName>
        <fullName evidence="3">Uncharacterized protein</fullName>
    </submittedName>
</protein>
<evidence type="ECO:0000256" key="1">
    <source>
        <dbReference type="SAM" id="MobiDB-lite"/>
    </source>
</evidence>
<name>A0A0E0A6B5_9ORYZ</name>
<keyword evidence="2" id="KW-1133">Transmembrane helix</keyword>
<reference evidence="3" key="2">
    <citation type="submission" date="2018-05" db="EMBL/GenBank/DDBJ databases">
        <title>OgluRS3 (Oryza glumaepatula Reference Sequence Version 3).</title>
        <authorList>
            <person name="Zhang J."/>
            <person name="Kudrna D."/>
            <person name="Lee S."/>
            <person name="Talag J."/>
            <person name="Welchert J."/>
            <person name="Wing R.A."/>
        </authorList>
    </citation>
    <scope>NUCLEOTIDE SEQUENCE [LARGE SCALE GENOMIC DNA]</scope>
</reference>
<reference evidence="3" key="1">
    <citation type="submission" date="2015-04" db="UniProtKB">
        <authorList>
            <consortium name="EnsemblPlants"/>
        </authorList>
    </citation>
    <scope>IDENTIFICATION</scope>
</reference>
<keyword evidence="2" id="KW-0472">Membrane</keyword>
<dbReference type="EnsemblPlants" id="OGLUM06G06600.1">
    <property type="protein sequence ID" value="OGLUM06G06600.1"/>
    <property type="gene ID" value="OGLUM06G06600"/>
</dbReference>
<evidence type="ECO:0000256" key="2">
    <source>
        <dbReference type="SAM" id="Phobius"/>
    </source>
</evidence>
<keyword evidence="2" id="KW-0812">Transmembrane</keyword>
<dbReference type="HOGENOM" id="CLU_961009_0_0_1"/>
<evidence type="ECO:0000313" key="4">
    <source>
        <dbReference type="Proteomes" id="UP000026961"/>
    </source>
</evidence>
<feature type="region of interest" description="Disordered" evidence="1">
    <location>
        <begin position="86"/>
        <end position="125"/>
    </location>
</feature>